<evidence type="ECO:0000256" key="4">
    <source>
        <dbReference type="ARBA" id="ARBA00022692"/>
    </source>
</evidence>
<dbReference type="Pfam" id="PF02653">
    <property type="entry name" value="BPD_transp_2"/>
    <property type="match status" value="1"/>
</dbReference>
<dbReference type="PANTHER" id="PTHR11795">
    <property type="entry name" value="BRANCHED-CHAIN AMINO ACID TRANSPORT SYSTEM PERMEASE PROTEIN LIVH"/>
    <property type="match status" value="1"/>
</dbReference>
<evidence type="ECO:0000256" key="1">
    <source>
        <dbReference type="ARBA" id="ARBA00004651"/>
    </source>
</evidence>
<feature type="transmembrane region" description="Helical" evidence="9">
    <location>
        <begin position="64"/>
        <end position="83"/>
    </location>
</feature>
<evidence type="ECO:0000313" key="10">
    <source>
        <dbReference type="EMBL" id="HJB12284.1"/>
    </source>
</evidence>
<name>A0A9D2LGQ0_9FIRM</name>
<reference evidence="10" key="2">
    <citation type="submission" date="2021-04" db="EMBL/GenBank/DDBJ databases">
        <authorList>
            <person name="Gilroy R."/>
        </authorList>
    </citation>
    <scope>NUCLEOTIDE SEQUENCE</scope>
    <source>
        <strain evidence="10">ChiBcec18-1249</strain>
    </source>
</reference>
<dbReference type="AlphaFoldDB" id="A0A9D2LGQ0"/>
<dbReference type="CDD" id="cd06582">
    <property type="entry name" value="TM_PBP1_LivH_like"/>
    <property type="match status" value="1"/>
</dbReference>
<feature type="transmembrane region" description="Helical" evidence="9">
    <location>
        <begin position="143"/>
        <end position="160"/>
    </location>
</feature>
<evidence type="ECO:0000313" key="11">
    <source>
        <dbReference type="Proteomes" id="UP000823824"/>
    </source>
</evidence>
<organism evidence="10 11">
    <name type="scientific">Candidatus Oscillibacter excrementigallinarum</name>
    <dbReference type="NCBI Taxonomy" id="2838716"/>
    <lineage>
        <taxon>Bacteria</taxon>
        <taxon>Bacillati</taxon>
        <taxon>Bacillota</taxon>
        <taxon>Clostridia</taxon>
        <taxon>Eubacteriales</taxon>
        <taxon>Oscillospiraceae</taxon>
        <taxon>Oscillibacter</taxon>
    </lineage>
</organism>
<reference evidence="10" key="1">
    <citation type="journal article" date="2021" name="PeerJ">
        <title>Extensive microbial diversity within the chicken gut microbiome revealed by metagenomics and culture.</title>
        <authorList>
            <person name="Gilroy R."/>
            <person name="Ravi A."/>
            <person name="Getino M."/>
            <person name="Pursley I."/>
            <person name="Horton D.L."/>
            <person name="Alikhan N.F."/>
            <person name="Baker D."/>
            <person name="Gharbi K."/>
            <person name="Hall N."/>
            <person name="Watson M."/>
            <person name="Adriaenssens E.M."/>
            <person name="Foster-Nyarko E."/>
            <person name="Jarju S."/>
            <person name="Secka A."/>
            <person name="Antonio M."/>
            <person name="Oren A."/>
            <person name="Chaudhuri R.R."/>
            <person name="La Ragione R."/>
            <person name="Hildebrand F."/>
            <person name="Pallen M.J."/>
        </authorList>
    </citation>
    <scope>NUCLEOTIDE SEQUENCE</scope>
    <source>
        <strain evidence="10">ChiBcec18-1249</strain>
    </source>
</reference>
<feature type="transmembrane region" description="Helical" evidence="9">
    <location>
        <begin position="227"/>
        <end position="251"/>
    </location>
</feature>
<sequence>MIALQILASGILLGGIYALISVGLNLIFGVIKVVNMAHGDFLMLGMYAAYFLFTGLAVNPYVSSIIIFPVFMVIGYIVFRLVVKPLLGKAETETNTILATSGLQFVLQNLVLMLFTADYRAIQLDNGAASFNLGGIMLSANRTWAFLICLVLAVALYYILMHTRLGAQVRAVSQDRDASVLMGINVDRIYALTFCVGVAMVGVAGAIILPIFSAYPTVGAFFSTSSFVVVVLGGLGSFTGALLGGLIIGIVETAAGVFASTELAQVFSLLVFLIVLFVRPQGLLGKGARV</sequence>
<keyword evidence="4 9" id="KW-0812">Transmembrane</keyword>
<evidence type="ECO:0000256" key="7">
    <source>
        <dbReference type="ARBA" id="ARBA00023136"/>
    </source>
</evidence>
<feature type="transmembrane region" description="Helical" evidence="9">
    <location>
        <begin position="6"/>
        <end position="29"/>
    </location>
</feature>
<feature type="transmembrane region" description="Helical" evidence="9">
    <location>
        <begin position="189"/>
        <end position="215"/>
    </location>
</feature>
<comment type="subcellular location">
    <subcellularLocation>
        <location evidence="1">Cell membrane</location>
        <topology evidence="1">Multi-pass membrane protein</topology>
    </subcellularLocation>
</comment>
<keyword evidence="7 9" id="KW-0472">Membrane</keyword>
<evidence type="ECO:0000256" key="3">
    <source>
        <dbReference type="ARBA" id="ARBA00022475"/>
    </source>
</evidence>
<keyword evidence="6 9" id="KW-1133">Transmembrane helix</keyword>
<gene>
    <name evidence="10" type="ORF">H9787_01070</name>
</gene>
<dbReference type="InterPro" id="IPR001851">
    <property type="entry name" value="ABC_transp_permease"/>
</dbReference>
<keyword evidence="5" id="KW-0029">Amino-acid transport</keyword>
<feature type="transmembrane region" description="Helical" evidence="9">
    <location>
        <begin position="95"/>
        <end position="115"/>
    </location>
</feature>
<evidence type="ECO:0000256" key="2">
    <source>
        <dbReference type="ARBA" id="ARBA00022448"/>
    </source>
</evidence>
<dbReference type="GO" id="GO:0022857">
    <property type="term" value="F:transmembrane transporter activity"/>
    <property type="evidence" value="ECO:0007669"/>
    <property type="project" value="InterPro"/>
</dbReference>
<accession>A0A9D2LGQ0</accession>
<dbReference type="Proteomes" id="UP000823824">
    <property type="component" value="Unassembled WGS sequence"/>
</dbReference>
<feature type="transmembrane region" description="Helical" evidence="9">
    <location>
        <begin position="263"/>
        <end position="280"/>
    </location>
</feature>
<evidence type="ECO:0000256" key="6">
    <source>
        <dbReference type="ARBA" id="ARBA00022989"/>
    </source>
</evidence>
<keyword evidence="2" id="KW-0813">Transport</keyword>
<evidence type="ECO:0000256" key="8">
    <source>
        <dbReference type="ARBA" id="ARBA00037998"/>
    </source>
</evidence>
<dbReference type="PANTHER" id="PTHR11795:SF445">
    <property type="entry name" value="AMINO ACID ABC TRANSPORTER PERMEASE PROTEIN"/>
    <property type="match status" value="1"/>
</dbReference>
<dbReference type="EMBL" id="DWZJ01000008">
    <property type="protein sequence ID" value="HJB12284.1"/>
    <property type="molecule type" value="Genomic_DNA"/>
</dbReference>
<evidence type="ECO:0000256" key="5">
    <source>
        <dbReference type="ARBA" id="ARBA00022970"/>
    </source>
</evidence>
<dbReference type="GO" id="GO:0006865">
    <property type="term" value="P:amino acid transport"/>
    <property type="evidence" value="ECO:0007669"/>
    <property type="project" value="UniProtKB-KW"/>
</dbReference>
<evidence type="ECO:0000256" key="9">
    <source>
        <dbReference type="SAM" id="Phobius"/>
    </source>
</evidence>
<dbReference type="GO" id="GO:0005886">
    <property type="term" value="C:plasma membrane"/>
    <property type="evidence" value="ECO:0007669"/>
    <property type="project" value="UniProtKB-SubCell"/>
</dbReference>
<protein>
    <submittedName>
        <fullName evidence="10">Branched-chain amino acid ABC transporter permease</fullName>
    </submittedName>
</protein>
<feature type="transmembrane region" description="Helical" evidence="9">
    <location>
        <begin position="41"/>
        <end position="58"/>
    </location>
</feature>
<dbReference type="InterPro" id="IPR052157">
    <property type="entry name" value="BCAA_transport_permease"/>
</dbReference>
<comment type="caution">
    <text evidence="10">The sequence shown here is derived from an EMBL/GenBank/DDBJ whole genome shotgun (WGS) entry which is preliminary data.</text>
</comment>
<comment type="similarity">
    <text evidence="8">Belongs to the binding-protein-dependent transport system permease family. LivHM subfamily.</text>
</comment>
<keyword evidence="3" id="KW-1003">Cell membrane</keyword>
<proteinExistence type="inferred from homology"/>